<dbReference type="PANTHER" id="PTHR31374">
    <property type="entry name" value="AUXIN-INDUCED PROTEIN-LIKE-RELATED"/>
    <property type="match status" value="1"/>
</dbReference>
<organism evidence="2 3">
    <name type="scientific">Dendrobium catenatum</name>
    <dbReference type="NCBI Taxonomy" id="906689"/>
    <lineage>
        <taxon>Eukaryota</taxon>
        <taxon>Viridiplantae</taxon>
        <taxon>Streptophyta</taxon>
        <taxon>Embryophyta</taxon>
        <taxon>Tracheophyta</taxon>
        <taxon>Spermatophyta</taxon>
        <taxon>Magnoliopsida</taxon>
        <taxon>Liliopsida</taxon>
        <taxon>Asparagales</taxon>
        <taxon>Orchidaceae</taxon>
        <taxon>Epidendroideae</taxon>
        <taxon>Malaxideae</taxon>
        <taxon>Dendrobiinae</taxon>
        <taxon>Dendrobium</taxon>
    </lineage>
</organism>
<protein>
    <submittedName>
        <fullName evidence="2">Auxin-induced protein X10A</fullName>
    </submittedName>
</protein>
<comment type="similarity">
    <text evidence="1">Belongs to the ARG7 family.</text>
</comment>
<dbReference type="Pfam" id="PF02519">
    <property type="entry name" value="Auxin_inducible"/>
    <property type="match status" value="1"/>
</dbReference>
<dbReference type="GO" id="GO:0009733">
    <property type="term" value="P:response to auxin"/>
    <property type="evidence" value="ECO:0007669"/>
    <property type="project" value="InterPro"/>
</dbReference>
<reference evidence="2 3" key="2">
    <citation type="journal article" date="2017" name="Nature">
        <title>The Apostasia genome and the evolution of orchids.</title>
        <authorList>
            <person name="Zhang G.Q."/>
            <person name="Liu K.W."/>
            <person name="Li Z."/>
            <person name="Lohaus R."/>
            <person name="Hsiao Y.Y."/>
            <person name="Niu S.C."/>
            <person name="Wang J.Y."/>
            <person name="Lin Y.C."/>
            <person name="Xu Q."/>
            <person name="Chen L.J."/>
            <person name="Yoshida K."/>
            <person name="Fujiwara S."/>
            <person name="Wang Z.W."/>
            <person name="Zhang Y.Q."/>
            <person name="Mitsuda N."/>
            <person name="Wang M."/>
            <person name="Liu G.H."/>
            <person name="Pecoraro L."/>
            <person name="Huang H.X."/>
            <person name="Xiao X.J."/>
            <person name="Lin M."/>
            <person name="Wu X.Y."/>
            <person name="Wu W.L."/>
            <person name="Chen Y.Y."/>
            <person name="Chang S.B."/>
            <person name="Sakamoto S."/>
            <person name="Ohme-Takagi M."/>
            <person name="Yagi M."/>
            <person name="Zeng S.J."/>
            <person name="Shen C.Y."/>
            <person name="Yeh C.M."/>
            <person name="Luo Y.B."/>
            <person name="Tsai W.C."/>
            <person name="Van de Peer Y."/>
            <person name="Liu Z.J."/>
        </authorList>
    </citation>
    <scope>NUCLEOTIDE SEQUENCE [LARGE SCALE GENOMIC DNA]</scope>
    <source>
        <tissue evidence="2">The whole plant</tissue>
    </source>
</reference>
<reference evidence="2 3" key="1">
    <citation type="journal article" date="2016" name="Sci. Rep.">
        <title>The Dendrobium catenatum Lindl. genome sequence provides insights into polysaccharide synthase, floral development and adaptive evolution.</title>
        <authorList>
            <person name="Zhang G.Q."/>
            <person name="Xu Q."/>
            <person name="Bian C."/>
            <person name="Tsai W.C."/>
            <person name="Yeh C.M."/>
            <person name="Liu K.W."/>
            <person name="Yoshida K."/>
            <person name="Zhang L.S."/>
            <person name="Chang S.B."/>
            <person name="Chen F."/>
            <person name="Shi Y."/>
            <person name="Su Y.Y."/>
            <person name="Zhang Y.Q."/>
            <person name="Chen L.J."/>
            <person name="Yin Y."/>
            <person name="Lin M."/>
            <person name="Huang H."/>
            <person name="Deng H."/>
            <person name="Wang Z.W."/>
            <person name="Zhu S.L."/>
            <person name="Zhao X."/>
            <person name="Deng C."/>
            <person name="Niu S.C."/>
            <person name="Huang J."/>
            <person name="Wang M."/>
            <person name="Liu G.H."/>
            <person name="Yang H.J."/>
            <person name="Xiao X.J."/>
            <person name="Hsiao Y.Y."/>
            <person name="Wu W.L."/>
            <person name="Chen Y.Y."/>
            <person name="Mitsuda N."/>
            <person name="Ohme-Takagi M."/>
            <person name="Luo Y.B."/>
            <person name="Van de Peer Y."/>
            <person name="Liu Z.J."/>
        </authorList>
    </citation>
    <scope>NUCLEOTIDE SEQUENCE [LARGE SCALE GENOMIC DNA]</scope>
    <source>
        <tissue evidence="2">The whole plant</tissue>
    </source>
</reference>
<dbReference type="EMBL" id="KZ501912">
    <property type="protein sequence ID" value="PKU86841.1"/>
    <property type="molecule type" value="Genomic_DNA"/>
</dbReference>
<evidence type="ECO:0000313" key="3">
    <source>
        <dbReference type="Proteomes" id="UP000233837"/>
    </source>
</evidence>
<dbReference type="InterPro" id="IPR003676">
    <property type="entry name" value="SAUR_fam"/>
</dbReference>
<evidence type="ECO:0000256" key="1">
    <source>
        <dbReference type="ARBA" id="ARBA00006974"/>
    </source>
</evidence>
<accession>A0A2I0XFZ8</accession>
<gene>
    <name evidence="2" type="ORF">MA16_Dca023520</name>
</gene>
<proteinExistence type="inferred from homology"/>
<name>A0A2I0XFZ8_9ASPA</name>
<dbReference type="PANTHER" id="PTHR31374:SF228">
    <property type="entry name" value="SAUR FAMILY PROTEIN"/>
    <property type="match status" value="1"/>
</dbReference>
<dbReference type="AlphaFoldDB" id="A0A2I0XFZ8"/>
<keyword evidence="3" id="KW-1185">Reference proteome</keyword>
<sequence>MVEDKKAKVKKGWLVVVIGLDGDDNSNSGGRRRFAIPITYLHHPRFQQLLEAAHEAYGYATTGPLKLPCTVDDFLRLQWLVEQELQRRR</sequence>
<dbReference type="Proteomes" id="UP000233837">
    <property type="component" value="Unassembled WGS sequence"/>
</dbReference>
<evidence type="ECO:0000313" key="2">
    <source>
        <dbReference type="EMBL" id="PKU86841.1"/>
    </source>
</evidence>